<dbReference type="EMBL" id="LR796276">
    <property type="protein sequence ID" value="CAB4133753.1"/>
    <property type="molecule type" value="Genomic_DNA"/>
</dbReference>
<dbReference type="EMBL" id="LR796202">
    <property type="protein sequence ID" value="CAB4126770.1"/>
    <property type="molecule type" value="Genomic_DNA"/>
</dbReference>
<reference evidence="1" key="1">
    <citation type="submission" date="2020-04" db="EMBL/GenBank/DDBJ databases">
        <authorList>
            <person name="Chiriac C."/>
            <person name="Salcher M."/>
            <person name="Ghai R."/>
            <person name="Kavagutti S V."/>
        </authorList>
    </citation>
    <scope>NUCLEOTIDE SEQUENCE</scope>
</reference>
<organism evidence="1">
    <name type="scientific">uncultured Caudovirales phage</name>
    <dbReference type="NCBI Taxonomy" id="2100421"/>
    <lineage>
        <taxon>Viruses</taxon>
        <taxon>Duplodnaviria</taxon>
        <taxon>Heunggongvirae</taxon>
        <taxon>Uroviricota</taxon>
        <taxon>Caudoviricetes</taxon>
        <taxon>Peduoviridae</taxon>
        <taxon>Maltschvirus</taxon>
        <taxon>Maltschvirus maltsch</taxon>
    </lineage>
</organism>
<name>A0A6J5L2N1_9CAUD</name>
<sequence length="91" mass="9906">MSRTVNIPASTVTEAIGLINETPGVCVSFLVGAVDQNGEFIIGQQFDSFTVSGADYIELNGPPTSWAPDKPTGTYRNDDLWHYVDLQRAKT</sequence>
<gene>
    <name evidence="2" type="ORF">UFOVP262_9</name>
    <name evidence="1" type="ORF">UFOVP90_31</name>
</gene>
<protein>
    <submittedName>
        <fullName evidence="1">Uncharacterized protein</fullName>
    </submittedName>
</protein>
<evidence type="ECO:0000313" key="2">
    <source>
        <dbReference type="EMBL" id="CAB4133753.1"/>
    </source>
</evidence>
<proteinExistence type="predicted"/>
<evidence type="ECO:0000313" key="1">
    <source>
        <dbReference type="EMBL" id="CAB4126770.1"/>
    </source>
</evidence>
<accession>A0A6J5L2N1</accession>